<comment type="caution">
    <text evidence="1">The sequence shown here is derived from an EMBL/GenBank/DDBJ whole genome shotgun (WGS) entry which is preliminary data.</text>
</comment>
<protein>
    <submittedName>
        <fullName evidence="1">Uncharacterized protein</fullName>
    </submittedName>
</protein>
<dbReference type="Proteomes" id="UP000440732">
    <property type="component" value="Unassembled WGS sequence"/>
</dbReference>
<dbReference type="AlphaFoldDB" id="A0A6A3TVD5"/>
<organism evidence="1 2">
    <name type="scientific">Phytophthora fragariae</name>
    <dbReference type="NCBI Taxonomy" id="53985"/>
    <lineage>
        <taxon>Eukaryota</taxon>
        <taxon>Sar</taxon>
        <taxon>Stramenopiles</taxon>
        <taxon>Oomycota</taxon>
        <taxon>Peronosporomycetes</taxon>
        <taxon>Peronosporales</taxon>
        <taxon>Peronosporaceae</taxon>
        <taxon>Phytophthora</taxon>
    </lineage>
</organism>
<accession>A0A6A3TVD5</accession>
<reference evidence="1 2" key="1">
    <citation type="submission" date="2018-08" db="EMBL/GenBank/DDBJ databases">
        <title>Genomic investigation of the strawberry pathogen Phytophthora fragariae indicates pathogenicity is determined by transcriptional variation in three key races.</title>
        <authorList>
            <person name="Adams T.M."/>
            <person name="Armitage A.D."/>
            <person name="Sobczyk M.K."/>
            <person name="Bates H.J."/>
            <person name="Dunwell J.M."/>
            <person name="Nellist C.F."/>
            <person name="Harrison R.J."/>
        </authorList>
    </citation>
    <scope>NUCLEOTIDE SEQUENCE [LARGE SCALE GENOMIC DNA]</scope>
    <source>
        <strain evidence="1 2">NOV-5</strain>
    </source>
</reference>
<name>A0A6A3TVD5_9STRA</name>
<proteinExistence type="predicted"/>
<dbReference type="EMBL" id="QXGA01000648">
    <property type="protein sequence ID" value="KAE9143068.1"/>
    <property type="molecule type" value="Genomic_DNA"/>
</dbReference>
<gene>
    <name evidence="1" type="ORF">PF006_g11876</name>
</gene>
<sequence length="142" mass="15685">MPLGLMLGGDMLLDDDLVPGGDMLLDEDLVLGGDMVLDGDLVLGGDMLLGEDLFPGTATVLIMLIEEGATMAEDIIVKALRWRGRHDCQNKMRGARNGREDNLTRGIEYDLHFAIPRHSDKSRRRPWLKLSTILPETSVLAM</sequence>
<evidence type="ECO:0000313" key="1">
    <source>
        <dbReference type="EMBL" id="KAE9143068.1"/>
    </source>
</evidence>
<evidence type="ECO:0000313" key="2">
    <source>
        <dbReference type="Proteomes" id="UP000440732"/>
    </source>
</evidence>